<name>A0ACC7LN36_9FLAO</name>
<comment type="caution">
    <text evidence="1">The sequence shown here is derived from an EMBL/GenBank/DDBJ whole genome shotgun (WGS) entry which is preliminary data.</text>
</comment>
<dbReference type="EMBL" id="JBHFPV010000006">
    <property type="protein sequence ID" value="MFH6604965.1"/>
    <property type="molecule type" value="Genomic_DNA"/>
</dbReference>
<organism evidence="1 2">
    <name type="scientific">Meishania litoralis</name>
    <dbReference type="NCBI Taxonomy" id="3434685"/>
    <lineage>
        <taxon>Bacteria</taxon>
        <taxon>Pseudomonadati</taxon>
        <taxon>Bacteroidota</taxon>
        <taxon>Flavobacteriia</taxon>
        <taxon>Flavobacteriales</taxon>
        <taxon>Flavobacteriaceae</taxon>
        <taxon>Meishania</taxon>
    </lineage>
</organism>
<accession>A0ACC7LN36</accession>
<dbReference type="EC" id="2.3.1.-" evidence="1"/>
<keyword evidence="1" id="KW-0808">Transferase</keyword>
<keyword evidence="1" id="KW-0012">Acyltransferase</keyword>
<proteinExistence type="predicted"/>
<protein>
    <submittedName>
        <fullName evidence="1">Acyltransferase</fullName>
        <ecNumber evidence="1">2.3.1.-</ecNumber>
    </submittedName>
</protein>
<sequence>MYKKLKVGIKDCSFGNNVTIVEPVNIYGCSIGDNCFIGPFVEIQKDVIIGKRTKVQSHSFICELVTIGDNCFIGHGVMFINDLFSKGGPAQGDKTLWKRTRIGNRVSIGSNATILPVKICDDVVIGAGAVVTKNIEISGVYAGNPARRLKK</sequence>
<dbReference type="Proteomes" id="UP001595191">
    <property type="component" value="Unassembled WGS sequence"/>
</dbReference>
<evidence type="ECO:0000313" key="1">
    <source>
        <dbReference type="EMBL" id="MFH6604965.1"/>
    </source>
</evidence>
<keyword evidence="2" id="KW-1185">Reference proteome</keyword>
<evidence type="ECO:0000313" key="2">
    <source>
        <dbReference type="Proteomes" id="UP001595191"/>
    </source>
</evidence>
<gene>
    <name evidence="1" type="ORF">ACEZ3G_15875</name>
</gene>
<reference evidence="1" key="1">
    <citation type="submission" date="2024-09" db="EMBL/GenBank/DDBJ databases">
        <authorList>
            <person name="Liu J."/>
        </authorList>
    </citation>
    <scope>NUCLEOTIDE SEQUENCE</scope>
    <source>
        <strain evidence="1">NBU2967</strain>
    </source>
</reference>